<dbReference type="PROSITE" id="PS51007">
    <property type="entry name" value="CYTC"/>
    <property type="match status" value="2"/>
</dbReference>
<dbReference type="GO" id="GO:0042597">
    <property type="term" value="C:periplasmic space"/>
    <property type="evidence" value="ECO:0007669"/>
    <property type="project" value="UniProtKB-SubCell"/>
</dbReference>
<dbReference type="Gene3D" id="1.10.760.10">
    <property type="entry name" value="Cytochrome c-like domain"/>
    <property type="match status" value="2"/>
</dbReference>
<dbReference type="OrthoDB" id="9772811at2"/>
<proteinExistence type="predicted"/>
<feature type="binding site" description="axial binding residue" evidence="9">
    <location>
        <position position="312"/>
    </location>
    <ligand>
        <name>heme c</name>
        <dbReference type="ChEBI" id="CHEBI:61717"/>
        <label>2</label>
    </ligand>
    <ligandPart>
        <name>Fe</name>
        <dbReference type="ChEBI" id="CHEBI:18248"/>
    </ligandPart>
</feature>
<sequence length="345" mass="38894">MDLFSPSLHVKRRIYLIVLVVLACLVALVWQQFQTSQPLTRPKVEQVEVKWANEPIQPIPLTIDLDRDQVALGKQLFEDVRLSKNNQISCLSCHSYSTGGTDRAMHETGGEKFGAINTLSVFNSSFNFRLNWSGKFEQLAQQIDSLLQNPKVMGSNWQDIIVKLRSSSQYRQAFARIYPDGLTPFNVKDAIATFEQSLYTPNSRFDQFLRGNAQALTAAEKEGYRIFKDYGCVSCHQGINVGGNMFQRFGVMGDYLANRGHVTKADLGRFNVTHNPADRYVFRVPSLRNVALTPPYFHDGSAQNLEQAIAVMAKYQLGRPLSKQQTDLITQFLGTLTGEYQGKPL</sequence>
<feature type="binding site" description="covalent" evidence="8">
    <location>
        <position position="232"/>
    </location>
    <ligand>
        <name>heme c</name>
        <dbReference type="ChEBI" id="CHEBI:61717"/>
        <label>2</label>
    </ligand>
</feature>
<keyword evidence="2 8" id="KW-0349">Heme</keyword>
<keyword evidence="5" id="KW-0574">Periplasm</keyword>
<reference evidence="12 13" key="1">
    <citation type="submission" date="2015-02" db="EMBL/GenBank/DDBJ databases">
        <title>Draft genome of a novel marine cyanobacterium (Chroococcales) isolated from South Atlantic Ocean.</title>
        <authorList>
            <person name="Rigonato J."/>
            <person name="Alvarenga D.O."/>
            <person name="Branco L.H."/>
            <person name="Varani A.M."/>
            <person name="Brandini F.P."/>
            <person name="Fiore M.F."/>
        </authorList>
    </citation>
    <scope>NUCLEOTIDE SEQUENCE [LARGE SCALE GENOMIC DNA]</scope>
    <source>
        <strain evidence="12 13">CENA595</strain>
    </source>
</reference>
<evidence type="ECO:0000313" key="12">
    <source>
        <dbReference type="EMBL" id="KJH71894.1"/>
    </source>
</evidence>
<gene>
    <name evidence="12" type="ORF">UH38_09160</name>
</gene>
<evidence type="ECO:0000313" key="13">
    <source>
        <dbReference type="Proteomes" id="UP000032452"/>
    </source>
</evidence>
<evidence type="ECO:0000256" key="2">
    <source>
        <dbReference type="ARBA" id="ARBA00022617"/>
    </source>
</evidence>
<organism evidence="12 13">
    <name type="scientific">Aliterella atlantica CENA595</name>
    <dbReference type="NCBI Taxonomy" id="1618023"/>
    <lineage>
        <taxon>Bacteria</taxon>
        <taxon>Bacillati</taxon>
        <taxon>Cyanobacteriota</taxon>
        <taxon>Cyanophyceae</taxon>
        <taxon>Chroococcidiopsidales</taxon>
        <taxon>Aliterellaceae</taxon>
        <taxon>Aliterella</taxon>
    </lineage>
</organism>
<feature type="transmembrane region" description="Helical" evidence="10">
    <location>
        <begin position="14"/>
        <end position="33"/>
    </location>
</feature>
<dbReference type="PIRSF" id="PIRSF000294">
    <property type="entry name" value="Cytochrome-c_peroxidase"/>
    <property type="match status" value="1"/>
</dbReference>
<dbReference type="Proteomes" id="UP000032452">
    <property type="component" value="Unassembled WGS sequence"/>
</dbReference>
<dbReference type="PANTHER" id="PTHR30600:SF7">
    <property type="entry name" value="CYTOCHROME C PEROXIDASE-RELATED"/>
    <property type="match status" value="1"/>
</dbReference>
<dbReference type="SUPFAM" id="SSF46626">
    <property type="entry name" value="Cytochrome c"/>
    <property type="match status" value="2"/>
</dbReference>
<dbReference type="PATRIC" id="fig|1618023.3.peg.3574"/>
<dbReference type="STRING" id="1618023.UH38_09160"/>
<keyword evidence="4" id="KW-0732">Signal</keyword>
<dbReference type="PANTHER" id="PTHR30600">
    <property type="entry name" value="CYTOCHROME C PEROXIDASE-RELATED"/>
    <property type="match status" value="1"/>
</dbReference>
<feature type="binding site" description="covalent" evidence="8">
    <location>
        <position position="90"/>
    </location>
    <ligand>
        <name>heme c</name>
        <dbReference type="ChEBI" id="CHEBI:61717"/>
        <label>1</label>
    </ligand>
</feature>
<evidence type="ECO:0000256" key="9">
    <source>
        <dbReference type="PIRSR" id="PIRSR000294-2"/>
    </source>
</evidence>
<protein>
    <submittedName>
        <fullName evidence="12">Cytochrome B6</fullName>
    </submittedName>
</protein>
<dbReference type="Pfam" id="PF03150">
    <property type="entry name" value="CCP_MauG"/>
    <property type="match status" value="1"/>
</dbReference>
<comment type="subcellular location">
    <subcellularLocation>
        <location evidence="1">Periplasm</location>
    </subcellularLocation>
</comment>
<dbReference type="InterPro" id="IPR009056">
    <property type="entry name" value="Cyt_c-like_dom"/>
</dbReference>
<dbReference type="GO" id="GO:0046872">
    <property type="term" value="F:metal ion binding"/>
    <property type="evidence" value="ECO:0007669"/>
    <property type="project" value="UniProtKB-KW"/>
</dbReference>
<dbReference type="GO" id="GO:0004130">
    <property type="term" value="F:cytochrome-c peroxidase activity"/>
    <property type="evidence" value="ECO:0007669"/>
    <property type="project" value="TreeGrafter"/>
</dbReference>
<keyword evidence="13" id="KW-1185">Reference proteome</keyword>
<feature type="binding site" description="axial binding residue" evidence="9">
    <location>
        <position position="94"/>
    </location>
    <ligand>
        <name>heme c</name>
        <dbReference type="ChEBI" id="CHEBI:61717"/>
        <label>1</label>
    </ligand>
    <ligandPart>
        <name>Fe</name>
        <dbReference type="ChEBI" id="CHEBI:18248"/>
    </ligandPart>
</feature>
<dbReference type="EMBL" id="JYON01000008">
    <property type="protein sequence ID" value="KJH71894.1"/>
    <property type="molecule type" value="Genomic_DNA"/>
</dbReference>
<evidence type="ECO:0000256" key="10">
    <source>
        <dbReference type="SAM" id="Phobius"/>
    </source>
</evidence>
<dbReference type="InterPro" id="IPR026259">
    <property type="entry name" value="MauG/Cytc_peroxidase"/>
</dbReference>
<evidence type="ECO:0000259" key="11">
    <source>
        <dbReference type="PROSITE" id="PS51007"/>
    </source>
</evidence>
<feature type="binding site" description="axial binding residue" evidence="9">
    <location>
        <position position="236"/>
    </location>
    <ligand>
        <name>heme c</name>
        <dbReference type="ChEBI" id="CHEBI:61717"/>
        <label>2</label>
    </ligand>
    <ligandPart>
        <name>Fe</name>
        <dbReference type="ChEBI" id="CHEBI:18248"/>
    </ligandPart>
</feature>
<keyword evidence="7 9" id="KW-0408">Iron</keyword>
<keyword evidence="10" id="KW-0472">Membrane</keyword>
<dbReference type="GO" id="GO:0009055">
    <property type="term" value="F:electron transfer activity"/>
    <property type="evidence" value="ECO:0007669"/>
    <property type="project" value="InterPro"/>
</dbReference>
<keyword evidence="3 9" id="KW-0479">Metal-binding</keyword>
<dbReference type="InterPro" id="IPR051395">
    <property type="entry name" value="Cytochrome_c_Peroxidase/MauG"/>
</dbReference>
<feature type="binding site" description="covalent" evidence="8">
    <location>
        <position position="93"/>
    </location>
    <ligand>
        <name>heme c</name>
        <dbReference type="ChEBI" id="CHEBI:61717"/>
        <label>1</label>
    </ligand>
</feature>
<comment type="caution">
    <text evidence="12">The sequence shown here is derived from an EMBL/GenBank/DDBJ whole genome shotgun (WGS) entry which is preliminary data.</text>
</comment>
<keyword evidence="10" id="KW-0812">Transmembrane</keyword>
<evidence type="ECO:0000256" key="5">
    <source>
        <dbReference type="ARBA" id="ARBA00022764"/>
    </source>
</evidence>
<dbReference type="AlphaFoldDB" id="A0A0D8ZTV0"/>
<name>A0A0D8ZTV0_9CYAN</name>
<dbReference type="InterPro" id="IPR036909">
    <property type="entry name" value="Cyt_c-like_dom_sf"/>
</dbReference>
<comment type="PTM">
    <text evidence="8">Binds 2 heme groups per subunit.</text>
</comment>
<evidence type="ECO:0000256" key="7">
    <source>
        <dbReference type="ARBA" id="ARBA00023004"/>
    </source>
</evidence>
<feature type="domain" description="Cytochrome c" evidence="11">
    <location>
        <begin position="68"/>
        <end position="198"/>
    </location>
</feature>
<feature type="binding site" description="covalent" evidence="8">
    <location>
        <position position="235"/>
    </location>
    <ligand>
        <name>heme c</name>
        <dbReference type="ChEBI" id="CHEBI:61717"/>
        <label>2</label>
    </ligand>
</feature>
<keyword evidence="10" id="KW-1133">Transmembrane helix</keyword>
<evidence type="ECO:0000256" key="3">
    <source>
        <dbReference type="ARBA" id="ARBA00022723"/>
    </source>
</evidence>
<dbReference type="InterPro" id="IPR004852">
    <property type="entry name" value="Di-haem_cyt_c_peroxidsae"/>
</dbReference>
<evidence type="ECO:0000256" key="6">
    <source>
        <dbReference type="ARBA" id="ARBA00023002"/>
    </source>
</evidence>
<evidence type="ECO:0000256" key="1">
    <source>
        <dbReference type="ARBA" id="ARBA00004418"/>
    </source>
</evidence>
<feature type="domain" description="Cytochrome c" evidence="11">
    <location>
        <begin position="218"/>
        <end position="337"/>
    </location>
</feature>
<accession>A0A0D8ZTV0</accession>
<keyword evidence="6" id="KW-0560">Oxidoreductase</keyword>
<evidence type="ECO:0000256" key="8">
    <source>
        <dbReference type="PIRSR" id="PIRSR000294-1"/>
    </source>
</evidence>
<dbReference type="GO" id="GO:0020037">
    <property type="term" value="F:heme binding"/>
    <property type="evidence" value="ECO:0007669"/>
    <property type="project" value="InterPro"/>
</dbReference>
<comment type="cofactor">
    <cofactor evidence="8">
        <name>heme</name>
        <dbReference type="ChEBI" id="CHEBI:30413"/>
    </cofactor>
    <text evidence="8">Binds 2 heme groups.</text>
</comment>
<dbReference type="RefSeq" id="WP_045054361.1">
    <property type="nucleotide sequence ID" value="NZ_CAWMDP010000041.1"/>
</dbReference>
<evidence type="ECO:0000256" key="4">
    <source>
        <dbReference type="ARBA" id="ARBA00022729"/>
    </source>
</evidence>